<keyword evidence="3" id="KW-1185">Reference proteome</keyword>
<reference evidence="2" key="1">
    <citation type="submission" date="2022-03" db="EMBL/GenBank/DDBJ databases">
        <authorList>
            <person name="Lindestad O."/>
        </authorList>
    </citation>
    <scope>NUCLEOTIDE SEQUENCE</scope>
</reference>
<evidence type="ECO:0000313" key="3">
    <source>
        <dbReference type="Proteomes" id="UP000838756"/>
    </source>
</evidence>
<evidence type="ECO:0000256" key="1">
    <source>
        <dbReference type="SAM" id="MobiDB-lite"/>
    </source>
</evidence>
<feature type="compositionally biased region" description="Polar residues" evidence="1">
    <location>
        <begin position="49"/>
        <end position="68"/>
    </location>
</feature>
<dbReference type="AlphaFoldDB" id="A0A8S4S7P7"/>
<dbReference type="Proteomes" id="UP000838756">
    <property type="component" value="Unassembled WGS sequence"/>
</dbReference>
<feature type="compositionally biased region" description="Polar residues" evidence="1">
    <location>
        <begin position="90"/>
        <end position="101"/>
    </location>
</feature>
<organism evidence="2 3">
    <name type="scientific">Pararge aegeria aegeria</name>
    <dbReference type="NCBI Taxonomy" id="348720"/>
    <lineage>
        <taxon>Eukaryota</taxon>
        <taxon>Metazoa</taxon>
        <taxon>Ecdysozoa</taxon>
        <taxon>Arthropoda</taxon>
        <taxon>Hexapoda</taxon>
        <taxon>Insecta</taxon>
        <taxon>Pterygota</taxon>
        <taxon>Neoptera</taxon>
        <taxon>Endopterygota</taxon>
        <taxon>Lepidoptera</taxon>
        <taxon>Glossata</taxon>
        <taxon>Ditrysia</taxon>
        <taxon>Papilionoidea</taxon>
        <taxon>Nymphalidae</taxon>
        <taxon>Satyrinae</taxon>
        <taxon>Satyrini</taxon>
        <taxon>Parargina</taxon>
        <taxon>Pararge</taxon>
    </lineage>
</organism>
<sequence>MRSNEIDALIPETVHRTSGHTYKGRFRPTNYGDCPVTEEKRERTPWHFSITTRRLQPGARSSATSGSTCKGRFWPTKFGDRPRNRKRNHMSGSKSPSINDD</sequence>
<dbReference type="EMBL" id="CAKXAJ010026153">
    <property type="protein sequence ID" value="CAH2259736.1"/>
    <property type="molecule type" value="Genomic_DNA"/>
</dbReference>
<accession>A0A8S4S7P7</accession>
<gene>
    <name evidence="2" type="primary">jg24317</name>
    <name evidence="2" type="ORF">PAEG_LOCUS23637</name>
</gene>
<protein>
    <submittedName>
        <fullName evidence="2">Jg24317 protein</fullName>
    </submittedName>
</protein>
<proteinExistence type="predicted"/>
<feature type="region of interest" description="Disordered" evidence="1">
    <location>
        <begin position="19"/>
        <end position="101"/>
    </location>
</feature>
<name>A0A8S4S7P7_9NEOP</name>
<evidence type="ECO:0000313" key="2">
    <source>
        <dbReference type="EMBL" id="CAH2259736.1"/>
    </source>
</evidence>
<comment type="caution">
    <text evidence="2">The sequence shown here is derived from an EMBL/GenBank/DDBJ whole genome shotgun (WGS) entry which is preliminary data.</text>
</comment>